<gene>
    <name evidence="2" type="primary">C22orf36</name>
</gene>
<accession>Q8WVQ4</accession>
<proteinExistence type="evidence at transcript level"/>
<feature type="compositionally biased region" description="Polar residues" evidence="1">
    <location>
        <begin position="27"/>
        <end position="43"/>
    </location>
</feature>
<reference evidence="2" key="1">
    <citation type="journal article" date="2004" name="Genome Res.">
        <title>The status, quality, and expansion of the NIH full-length cDNA project: the Mammalian Gene Collection (MGC).</title>
        <authorList>
            <consortium name="The MGC Project Team"/>
            <person name="Gerhard D.S."/>
            <person name="Wagner L."/>
            <person name="Feingold E.A."/>
            <person name="Shenmen C.M."/>
            <person name="Grouse L.H."/>
            <person name="Schuler G."/>
            <person name="Klein S.L."/>
            <person name="Old S."/>
            <person name="Rasooly R."/>
            <person name="Good P."/>
            <person name="Guyer M."/>
            <person name="Peck A.M."/>
            <person name="Derge J.G."/>
            <person name="Lipman D."/>
            <person name="Collins F.S."/>
            <person name="Jang W."/>
            <person name="Sherry S."/>
            <person name="Feolo M."/>
            <person name="Misquitta L."/>
            <person name="Lee E."/>
            <person name="Rotmistrovsky K."/>
            <person name="Greenhut S.F."/>
            <person name="Schaefer C.F."/>
            <person name="Buetow K."/>
            <person name="Bonner T.I."/>
            <person name="Haussler D."/>
            <person name="Kent J."/>
            <person name="Kiekhaus M."/>
            <person name="Furey T."/>
            <person name="Brent M."/>
            <person name="Prange C."/>
            <person name="Schreiber K."/>
            <person name="Shapiro N."/>
            <person name="Bhat N.K."/>
            <person name="Hopkins R.F."/>
            <person name="Hsie F."/>
            <person name="Driscoll T."/>
            <person name="Soares M.B."/>
            <person name="Casavant T.L."/>
            <person name="Scheetz T.E."/>
            <person name="Brown-stein M.J."/>
            <person name="Usdin T.B."/>
            <person name="Toshiyuki S."/>
            <person name="Carninci P."/>
            <person name="Piao Y."/>
            <person name="Dudekula D.B."/>
            <person name="Ko M.S."/>
            <person name="Kawakami K."/>
            <person name="Suzuki Y."/>
            <person name="Sugano S."/>
            <person name="Gruber C.E."/>
            <person name="Smith M.R."/>
            <person name="Simmons B."/>
            <person name="Moore T."/>
            <person name="Waterman R."/>
            <person name="Johnson S.L."/>
            <person name="Ruan Y."/>
            <person name="Wei C.L."/>
            <person name="Mathavan S."/>
            <person name="Gunaratne P.H."/>
            <person name="Wu J."/>
            <person name="Garcia A.M."/>
            <person name="Hulyk S.W."/>
            <person name="Fuh E."/>
            <person name="Yuan Y."/>
            <person name="Sneed A."/>
            <person name="Kowis C."/>
            <person name="Hodgson A."/>
            <person name="Muzny D.M."/>
            <person name="McPherson J."/>
            <person name="Gibbs R.A."/>
            <person name="Fahey J."/>
            <person name="Helton E."/>
            <person name="Ketteman M."/>
            <person name="Madan A."/>
            <person name="Rodrigues S."/>
            <person name="Sanchez A."/>
            <person name="Whiting M."/>
            <person name="Madari A."/>
            <person name="Young A.C."/>
            <person name="Wetherby K.D."/>
            <person name="Granite S.J."/>
            <person name="Kwong P.N."/>
            <person name="Brinkley C.P."/>
            <person name="Pearson R.L."/>
            <person name="Bouffard G.G."/>
            <person name="Blakesly R.W."/>
            <person name="Green E.D."/>
            <person name="Dickson M.C."/>
            <person name="Rodriguez A.C."/>
            <person name="Grimwood J."/>
            <person name="Schmutz J."/>
            <person name="Myers R.M."/>
            <person name="Butterfield Y.S."/>
            <person name="Griffith M."/>
            <person name="Griffith O.L."/>
            <person name="Krzywinski M.I."/>
            <person name="Liao N."/>
            <person name="Morin R."/>
            <person name="Morrin R."/>
            <person name="Palmquist D."/>
            <person name="Petrescu A.S."/>
            <person name="Skalska U."/>
            <person name="Smailus D.E."/>
            <person name="Stott J.M."/>
            <person name="Schnerch A."/>
            <person name="Schein J.E."/>
            <person name="Jones S.J."/>
            <person name="Holt R.A."/>
            <person name="Baross A."/>
            <person name="Marra M.A."/>
            <person name="Clifton S."/>
            <person name="Makowski K.A."/>
            <person name="Bosak S."/>
            <person name="Malek J."/>
        </authorList>
    </citation>
    <scope>NUCLEOTIDE SEQUENCE [LARGE SCALE MRNA]</scope>
    <source>
        <tissue evidence="2">Colon</tissue>
    </source>
</reference>
<dbReference type="EMBL" id="BC017595">
    <property type="protein sequence ID" value="AAH17595.1"/>
    <property type="molecule type" value="mRNA"/>
</dbReference>
<feature type="region of interest" description="Disordered" evidence="1">
    <location>
        <begin position="26"/>
        <end position="52"/>
    </location>
</feature>
<organism evidence="2">
    <name type="scientific">Homo sapiens</name>
    <name type="common">Human</name>
    <dbReference type="NCBI Taxonomy" id="9606"/>
    <lineage>
        <taxon>Eukaryota</taxon>
        <taxon>Metazoa</taxon>
        <taxon>Chordata</taxon>
        <taxon>Craniata</taxon>
        <taxon>Vertebrata</taxon>
        <taxon>Euteleostomi</taxon>
        <taxon>Mammalia</taxon>
        <taxon>Eutheria</taxon>
        <taxon>Euarchontoglires</taxon>
        <taxon>Primates</taxon>
        <taxon>Haplorrhini</taxon>
        <taxon>Catarrhini</taxon>
        <taxon>Hominidae</taxon>
        <taxon>Homo</taxon>
    </lineage>
</organism>
<dbReference type="AlphaFoldDB" id="Q8WVQ4"/>
<sequence>PEPHADSTCRCPAMSIDTAPGCVAVTSHRTQTPSHSESPTKTRVSALGPASSECPGLCTVGP</sequence>
<evidence type="ECO:0000256" key="1">
    <source>
        <dbReference type="SAM" id="MobiDB-lite"/>
    </source>
</evidence>
<evidence type="ECO:0000313" key="2">
    <source>
        <dbReference type="EMBL" id="AAH17595.1"/>
    </source>
</evidence>
<feature type="non-terminal residue" evidence="2">
    <location>
        <position position="1"/>
    </location>
</feature>
<name>Q8WVQ4_HUMAN</name>
<protein>
    <submittedName>
        <fullName evidence="2">C22orf36 protein</fullName>
    </submittedName>
</protein>